<dbReference type="EMBL" id="ASPP01029215">
    <property type="protein sequence ID" value="ETO04556.1"/>
    <property type="molecule type" value="Genomic_DNA"/>
</dbReference>
<sequence length="282" mass="33225">LTEYVEFTYQWDWGSLKKSPRWNFDTLHVFRDVTYNINSVLICDIRKVKFDINTDLPEPEIDEVKIEPYGYSFFPIFELDEYVKSGCFQNAIFQGALTTKVLDELIKANDIHQVFLFASCNLYVIQFLKNNAPANRKDKNKLLQIMDKQSIFVRVYDEQRVGIIEPPFHKNVSTEEINMDLIPSFLRNDLLYAEDRLKPTGWIFKNKLEPLEAIFPLGMSKDKTTQLKTLYFLSFFILLTLNGVVSHKHSEVLFSENLIQQTHTLKKYFQFLFNDIYNPKIS</sequence>
<keyword evidence="2" id="KW-1185">Reference proteome</keyword>
<accession>X6LT48</accession>
<name>X6LT48_RETFI</name>
<evidence type="ECO:0000313" key="2">
    <source>
        <dbReference type="Proteomes" id="UP000023152"/>
    </source>
</evidence>
<reference evidence="1 2" key="1">
    <citation type="journal article" date="2013" name="Curr. Biol.">
        <title>The Genome of the Foraminiferan Reticulomyxa filosa.</title>
        <authorList>
            <person name="Glockner G."/>
            <person name="Hulsmann N."/>
            <person name="Schleicher M."/>
            <person name="Noegel A.A."/>
            <person name="Eichinger L."/>
            <person name="Gallinger C."/>
            <person name="Pawlowski J."/>
            <person name="Sierra R."/>
            <person name="Euteneuer U."/>
            <person name="Pillet L."/>
            <person name="Moustafa A."/>
            <person name="Platzer M."/>
            <person name="Groth M."/>
            <person name="Szafranski K."/>
            <person name="Schliwa M."/>
        </authorList>
    </citation>
    <scope>NUCLEOTIDE SEQUENCE [LARGE SCALE GENOMIC DNA]</scope>
</reference>
<gene>
    <name evidence="1" type="ORF">RFI_32843</name>
</gene>
<proteinExistence type="predicted"/>
<dbReference type="Proteomes" id="UP000023152">
    <property type="component" value="Unassembled WGS sequence"/>
</dbReference>
<dbReference type="AlphaFoldDB" id="X6LT48"/>
<protein>
    <submittedName>
        <fullName evidence="1">Uncharacterized protein</fullName>
    </submittedName>
</protein>
<feature type="non-terminal residue" evidence="1">
    <location>
        <position position="1"/>
    </location>
</feature>
<evidence type="ECO:0000313" key="1">
    <source>
        <dbReference type="EMBL" id="ETO04556.1"/>
    </source>
</evidence>
<dbReference type="OrthoDB" id="289416at2759"/>
<comment type="caution">
    <text evidence="1">The sequence shown here is derived from an EMBL/GenBank/DDBJ whole genome shotgun (WGS) entry which is preliminary data.</text>
</comment>
<organism evidence="1 2">
    <name type="scientific">Reticulomyxa filosa</name>
    <dbReference type="NCBI Taxonomy" id="46433"/>
    <lineage>
        <taxon>Eukaryota</taxon>
        <taxon>Sar</taxon>
        <taxon>Rhizaria</taxon>
        <taxon>Retaria</taxon>
        <taxon>Foraminifera</taxon>
        <taxon>Monothalamids</taxon>
        <taxon>Reticulomyxidae</taxon>
        <taxon>Reticulomyxa</taxon>
    </lineage>
</organism>